<name>A0A1W9ZCW5_MYCAI</name>
<dbReference type="EMBL" id="MVHG01000048">
    <property type="protein sequence ID" value="ORA11958.1"/>
    <property type="molecule type" value="Genomic_DNA"/>
</dbReference>
<dbReference type="PANTHER" id="PTHR43802:SF1">
    <property type="entry name" value="IP11341P-RELATED"/>
    <property type="match status" value="1"/>
</dbReference>
<evidence type="ECO:0000256" key="1">
    <source>
        <dbReference type="ARBA" id="ARBA00005254"/>
    </source>
</evidence>
<evidence type="ECO:0000256" key="2">
    <source>
        <dbReference type="SAM" id="MobiDB-lite"/>
    </source>
</evidence>
<dbReference type="RefSeq" id="WP_083065690.1">
    <property type="nucleotide sequence ID" value="NZ_MVHG01000048.1"/>
</dbReference>
<protein>
    <submittedName>
        <fullName evidence="3">Enoyl-CoA hydratase</fullName>
    </submittedName>
</protein>
<dbReference type="Proteomes" id="UP000192707">
    <property type="component" value="Unassembled WGS sequence"/>
</dbReference>
<dbReference type="InterPro" id="IPR001753">
    <property type="entry name" value="Enoyl-CoA_hydra/iso"/>
</dbReference>
<dbReference type="InterPro" id="IPR029045">
    <property type="entry name" value="ClpP/crotonase-like_dom_sf"/>
</dbReference>
<comment type="similarity">
    <text evidence="1">Belongs to the enoyl-CoA hydratase/isomerase family.</text>
</comment>
<evidence type="ECO:0000313" key="4">
    <source>
        <dbReference type="Proteomes" id="UP000192707"/>
    </source>
</evidence>
<dbReference type="Pfam" id="PF00378">
    <property type="entry name" value="ECH_1"/>
    <property type="match status" value="1"/>
</dbReference>
<proteinExistence type="inferred from homology"/>
<feature type="compositionally biased region" description="Basic and acidic residues" evidence="2">
    <location>
        <begin position="259"/>
        <end position="272"/>
    </location>
</feature>
<dbReference type="OrthoDB" id="3206737at2"/>
<sequence length="285" mass="31327">MSEDVLVVDNPMPRVRRLTLNRPGKRNALSDDLRLALFEAVRAADASKDVAVIIIRGAGACFSAGYDLEKWVRPVERHSATVDGWWPRHVVAGWFELWDLATPVVAQVHGWCLAGGSELAAACDIVYIADDAKVGYPPVRSMSTPDMVWQPWLLGMRRGMEALLTGDWLSGTEAAELGFATRSFPADELEAAVLNIAERMSKVPNDILALNKRACHRSMEAAGIREGMRACTELNALGFHQRSSREYMKALRDRGVRNGLSDRDKSFGDYREQGATVPATGGEDA</sequence>
<feature type="region of interest" description="Disordered" evidence="2">
    <location>
        <begin position="259"/>
        <end position="285"/>
    </location>
</feature>
<dbReference type="Gene3D" id="3.90.226.10">
    <property type="entry name" value="2-enoyl-CoA Hydratase, Chain A, domain 1"/>
    <property type="match status" value="1"/>
</dbReference>
<comment type="caution">
    <text evidence="3">The sequence shown here is derived from an EMBL/GenBank/DDBJ whole genome shotgun (WGS) entry which is preliminary data.</text>
</comment>
<dbReference type="GO" id="GO:0003824">
    <property type="term" value="F:catalytic activity"/>
    <property type="evidence" value="ECO:0007669"/>
    <property type="project" value="UniProtKB-ARBA"/>
</dbReference>
<organism evidence="3 4">
    <name type="scientific">Mycobacterium arosiense ATCC BAA-1401 = DSM 45069</name>
    <dbReference type="NCBI Taxonomy" id="1265311"/>
    <lineage>
        <taxon>Bacteria</taxon>
        <taxon>Bacillati</taxon>
        <taxon>Actinomycetota</taxon>
        <taxon>Actinomycetes</taxon>
        <taxon>Mycobacteriales</taxon>
        <taxon>Mycobacteriaceae</taxon>
        <taxon>Mycobacterium</taxon>
        <taxon>Mycobacterium avium complex (MAC)</taxon>
    </lineage>
</organism>
<dbReference type="SUPFAM" id="SSF52096">
    <property type="entry name" value="ClpP/crotonase"/>
    <property type="match status" value="1"/>
</dbReference>
<dbReference type="AlphaFoldDB" id="A0A1W9ZCW5"/>
<gene>
    <name evidence="3" type="ORF">BST14_17750</name>
</gene>
<reference evidence="3 4" key="1">
    <citation type="submission" date="2016-12" db="EMBL/GenBank/DDBJ databases">
        <title>The new phylogeny of genus Mycobacterium.</title>
        <authorList>
            <person name="Tortoli E."/>
            <person name="Trovato A."/>
            <person name="Cirillo D.M."/>
        </authorList>
    </citation>
    <scope>NUCLEOTIDE SEQUENCE [LARGE SCALE GENOMIC DNA]</scope>
    <source>
        <strain evidence="3 4">DSM 45069</strain>
    </source>
</reference>
<dbReference type="PANTHER" id="PTHR43802">
    <property type="entry name" value="ENOYL-COA HYDRATASE"/>
    <property type="match status" value="1"/>
</dbReference>
<dbReference type="CDD" id="cd06558">
    <property type="entry name" value="crotonase-like"/>
    <property type="match status" value="1"/>
</dbReference>
<accession>A0A1W9ZCW5</accession>
<evidence type="ECO:0000313" key="3">
    <source>
        <dbReference type="EMBL" id="ORA11958.1"/>
    </source>
</evidence>
<keyword evidence="4" id="KW-1185">Reference proteome</keyword>